<name>A0A371Z2Y4_9PROT</name>
<comment type="caution">
    <text evidence="1">The sequence shown here is derived from an EMBL/GenBank/DDBJ whole genome shotgun (WGS) entry which is preliminary data.</text>
</comment>
<keyword evidence="2" id="KW-1185">Reference proteome</keyword>
<dbReference type="AlphaFoldDB" id="A0A371Z2Y4"/>
<evidence type="ECO:0000313" key="2">
    <source>
        <dbReference type="Proteomes" id="UP000262371"/>
    </source>
</evidence>
<reference evidence="1 2" key="1">
    <citation type="submission" date="2018-08" db="EMBL/GenBank/DDBJ databases">
        <title>Komagataeibacter sp. AV 382.</title>
        <authorList>
            <person name="Skraban J."/>
            <person name="Trcek J."/>
        </authorList>
    </citation>
    <scope>NUCLEOTIDE SEQUENCE [LARGE SCALE GENOMIC DNA]</scope>
    <source>
        <strain evidence="1 2">AV 382</strain>
    </source>
</reference>
<dbReference type="EMBL" id="QUWV01000033">
    <property type="protein sequence ID" value="RFD20769.1"/>
    <property type="molecule type" value="Genomic_DNA"/>
</dbReference>
<evidence type="ECO:0000313" key="1">
    <source>
        <dbReference type="EMBL" id="RFD20769.1"/>
    </source>
</evidence>
<accession>A0A371Z2Y4</accession>
<dbReference type="Proteomes" id="UP000262371">
    <property type="component" value="Unassembled WGS sequence"/>
</dbReference>
<proteinExistence type="predicted"/>
<gene>
    <name evidence="1" type="ORF">DY926_04200</name>
</gene>
<sequence length="68" mass="8008">MAIIRDSQALAENVPVSNVFFLSEIQMKRIATYFHLAHGVLRMDDRYMLSKFIYPFPRNVIQSMDSRQ</sequence>
<protein>
    <submittedName>
        <fullName evidence="1">Uncharacterized protein</fullName>
    </submittedName>
</protein>
<organism evidence="1 2">
    <name type="scientific">Komagataeibacter melaceti</name>
    <dbReference type="NCBI Taxonomy" id="2766577"/>
    <lineage>
        <taxon>Bacteria</taxon>
        <taxon>Pseudomonadati</taxon>
        <taxon>Pseudomonadota</taxon>
        <taxon>Alphaproteobacteria</taxon>
        <taxon>Acetobacterales</taxon>
        <taxon>Acetobacteraceae</taxon>
        <taxon>Komagataeibacter</taxon>
    </lineage>
</organism>